<evidence type="ECO:0000313" key="4">
    <source>
        <dbReference type="Proteomes" id="UP000273278"/>
    </source>
</evidence>
<dbReference type="Proteomes" id="UP000273278">
    <property type="component" value="Chromosome"/>
</dbReference>
<organism evidence="3 4">
    <name type="scientific">Methanomethylophilus alvi</name>
    <dbReference type="NCBI Taxonomy" id="1291540"/>
    <lineage>
        <taxon>Archaea</taxon>
        <taxon>Methanobacteriati</taxon>
        <taxon>Thermoplasmatota</taxon>
        <taxon>Thermoplasmata</taxon>
        <taxon>Methanomassiliicoccales</taxon>
        <taxon>Methanomethylophilaceae</taxon>
        <taxon>Methanomethylophilus</taxon>
    </lineage>
</organism>
<gene>
    <name evidence="3" type="ORF">BKD89_00185</name>
</gene>
<dbReference type="AlphaFoldDB" id="A0A3G3IES2"/>
<dbReference type="InterPro" id="IPR005354">
    <property type="entry name" value="UPF0147"/>
</dbReference>
<dbReference type="EMBL" id="CP017686">
    <property type="protein sequence ID" value="AYQ54241.1"/>
    <property type="molecule type" value="Genomic_DNA"/>
</dbReference>
<sequence>MADKIKQIADAMDMLAEDTSVPRNIRKGATDAKARLLDTKDAMDVRCAGAINILDDLANDPNIPLQARTLIWQIISQLETVAKGN</sequence>
<dbReference type="Gene3D" id="1.20.1440.50">
    <property type="entry name" value="Ta0600-like"/>
    <property type="match status" value="1"/>
</dbReference>
<dbReference type="SUPFAM" id="SSF158436">
    <property type="entry name" value="Ta0600-like"/>
    <property type="match status" value="1"/>
</dbReference>
<dbReference type="InterPro" id="IPR023130">
    <property type="entry name" value="Ta0600-like_sf"/>
</dbReference>
<comment type="similarity">
    <text evidence="1 2">Belongs to the UPF0147 family.</text>
</comment>
<protein>
    <recommendedName>
        <fullName evidence="2">UPF0147 protein BKD89_00185</fullName>
    </recommendedName>
</protein>
<accession>A0A3G3IES2</accession>
<proteinExistence type="inferred from homology"/>
<dbReference type="Pfam" id="PF03685">
    <property type="entry name" value="UPF0147"/>
    <property type="match status" value="1"/>
</dbReference>
<dbReference type="HAMAP" id="MF_00342">
    <property type="entry name" value="UPF0147"/>
    <property type="match status" value="1"/>
</dbReference>
<dbReference type="RefSeq" id="WP_015503947.1">
    <property type="nucleotide sequence ID" value="NZ_CAYARL010000009.1"/>
</dbReference>
<dbReference type="GeneID" id="41320841"/>
<evidence type="ECO:0000256" key="2">
    <source>
        <dbReference type="HAMAP-Rule" id="MF_00342"/>
    </source>
</evidence>
<dbReference type="NCBIfam" id="NF003319">
    <property type="entry name" value="PRK04330.1"/>
    <property type="match status" value="1"/>
</dbReference>
<dbReference type="OMA" id="RTIIWEV"/>
<evidence type="ECO:0000313" key="3">
    <source>
        <dbReference type="EMBL" id="AYQ54241.1"/>
    </source>
</evidence>
<name>A0A3G3IES2_9ARCH</name>
<reference evidence="3 4" key="1">
    <citation type="submission" date="2016-10" db="EMBL/GenBank/DDBJ databases">
        <title>Complete genome of the TMA-utilizing, human hosted archaeon Methanomethylophilus alvus Gen. nov, sp. nov., strain Mx-05, derived from a pure culture.</title>
        <authorList>
            <person name="Brugere J.-F."/>
            <person name="Ben Hania W."/>
            <person name="Chaudhary P.P."/>
            <person name="Gaci N."/>
            <person name="Borrel G."/>
            <person name="Cao Van Tuat L."/>
            <person name="Fardeau M.-L."/>
            <person name="Harris H.M.B."/>
            <person name="O'Toole P.W."/>
            <person name="Ollivier B."/>
        </authorList>
    </citation>
    <scope>NUCLEOTIDE SEQUENCE [LARGE SCALE GENOMIC DNA]</scope>
    <source>
        <strain evidence="3 4">Mx-05</strain>
    </source>
</reference>
<evidence type="ECO:0000256" key="1">
    <source>
        <dbReference type="ARBA" id="ARBA00005958"/>
    </source>
</evidence>